<dbReference type="SUPFAM" id="SSF50729">
    <property type="entry name" value="PH domain-like"/>
    <property type="match status" value="1"/>
</dbReference>
<feature type="region of interest" description="Disordered" evidence="2">
    <location>
        <begin position="219"/>
        <end position="287"/>
    </location>
</feature>
<evidence type="ECO:0000256" key="2">
    <source>
        <dbReference type="SAM" id="MobiDB-lite"/>
    </source>
</evidence>
<evidence type="ECO:0000313" key="4">
    <source>
        <dbReference type="EMBL" id="KAK5581240.1"/>
    </source>
</evidence>
<dbReference type="Pfam" id="PF00169">
    <property type="entry name" value="PH"/>
    <property type="match status" value="1"/>
</dbReference>
<sequence>MDSNAIEKSSKEIIEDLQRQLLTEKNRNRTLVEELKQLRDSHARIQIVTENEEEYITNKFMKYLNQLKKEKEELALKVEQEEEYLTNTLQKKMLTIMKEKVDLENQLEQEEEFIVNKLQKQIQDVMKDKKALEKRLENEINDHRSLLKLQDEVIVLRDKIKELESNGNKKEDVDALKAENFVLGQKIIREQEKLSKVNSENTKLMSNLEIDDERNFNKSKRNRSISFPTSMTSTTTTTTSITSSTTSITSSTSSINSSTSSSSSNNTCNNSNNNSNSNIPTSPLSCSSNSSGGSLNNSCNSNCSNGSGNNCSTNSNGNSKLSSGVPITRSRSSSSTSNPCLITKVAKEGWLKRKSISPSTNQEILEKRYYEISTNGEMREYFDETKQVPTSQYINLDTCFQIDIIGVDPNHPGYSDIKLHIKTNSISPVEIITFSTSSNDCNDWKETISSLMPSKR</sequence>
<dbReference type="InterPro" id="IPR019152">
    <property type="entry name" value="DUF2046"/>
</dbReference>
<reference evidence="4 5" key="1">
    <citation type="submission" date="2023-11" db="EMBL/GenBank/DDBJ databases">
        <title>Dfirmibasis_genome.</title>
        <authorList>
            <person name="Edelbroek B."/>
            <person name="Kjellin J."/>
            <person name="Jerlstrom-Hultqvist J."/>
            <person name="Soderbom F."/>
        </authorList>
    </citation>
    <scope>NUCLEOTIDE SEQUENCE [LARGE SCALE GENOMIC DNA]</scope>
    <source>
        <strain evidence="4 5">TNS-C-14</strain>
    </source>
</reference>
<comment type="caution">
    <text evidence="4">The sequence shown here is derived from an EMBL/GenBank/DDBJ whole genome shotgun (WGS) entry which is preliminary data.</text>
</comment>
<feature type="compositionally biased region" description="Low complexity" evidence="2">
    <location>
        <begin position="328"/>
        <end position="337"/>
    </location>
</feature>
<feature type="compositionally biased region" description="Low complexity" evidence="2">
    <location>
        <begin position="224"/>
        <end position="287"/>
    </location>
</feature>
<evidence type="ECO:0000259" key="3">
    <source>
        <dbReference type="SMART" id="SM00233"/>
    </source>
</evidence>
<dbReference type="PANTHER" id="PTHR15276:SF0">
    <property type="entry name" value="COILED-COIL DOMAIN-CONTAINING PROTEIN 6"/>
    <property type="match status" value="1"/>
</dbReference>
<feature type="coiled-coil region" evidence="1">
    <location>
        <begin position="14"/>
        <end position="166"/>
    </location>
</feature>
<feature type="region of interest" description="Disordered" evidence="2">
    <location>
        <begin position="314"/>
        <end position="338"/>
    </location>
</feature>
<dbReference type="AlphaFoldDB" id="A0AAN7Z1Y4"/>
<gene>
    <name evidence="4" type="ORF">RB653_001271</name>
</gene>
<accession>A0AAN7Z1Y4</accession>
<dbReference type="EMBL" id="JAVFKY010000002">
    <property type="protein sequence ID" value="KAK5581240.1"/>
    <property type="molecule type" value="Genomic_DNA"/>
</dbReference>
<feature type="domain" description="PH" evidence="3">
    <location>
        <begin position="345"/>
        <end position="455"/>
    </location>
</feature>
<dbReference type="Proteomes" id="UP001344447">
    <property type="component" value="Unassembled WGS sequence"/>
</dbReference>
<dbReference type="SMART" id="SM00233">
    <property type="entry name" value="PH"/>
    <property type="match status" value="1"/>
</dbReference>
<keyword evidence="5" id="KW-1185">Reference proteome</keyword>
<protein>
    <recommendedName>
        <fullName evidence="3">PH domain-containing protein</fullName>
    </recommendedName>
</protein>
<proteinExistence type="predicted"/>
<organism evidence="4 5">
    <name type="scientific">Dictyostelium firmibasis</name>
    <dbReference type="NCBI Taxonomy" id="79012"/>
    <lineage>
        <taxon>Eukaryota</taxon>
        <taxon>Amoebozoa</taxon>
        <taxon>Evosea</taxon>
        <taxon>Eumycetozoa</taxon>
        <taxon>Dictyostelia</taxon>
        <taxon>Dictyosteliales</taxon>
        <taxon>Dictyosteliaceae</taxon>
        <taxon>Dictyostelium</taxon>
    </lineage>
</organism>
<dbReference type="InterPro" id="IPR001849">
    <property type="entry name" value="PH_domain"/>
</dbReference>
<dbReference type="Pfam" id="PF09755">
    <property type="entry name" value="DUF2046"/>
    <property type="match status" value="1"/>
</dbReference>
<dbReference type="PANTHER" id="PTHR15276">
    <property type="entry name" value="H4 D10S170 PROTEIN-RELATED"/>
    <property type="match status" value="1"/>
</dbReference>
<name>A0AAN7Z1Y4_9MYCE</name>
<evidence type="ECO:0000256" key="1">
    <source>
        <dbReference type="SAM" id="Coils"/>
    </source>
</evidence>
<keyword evidence="1" id="KW-0175">Coiled coil</keyword>
<evidence type="ECO:0000313" key="5">
    <source>
        <dbReference type="Proteomes" id="UP001344447"/>
    </source>
</evidence>